<dbReference type="NCBIfam" id="TIGR01352">
    <property type="entry name" value="tonB_Cterm"/>
    <property type="match status" value="1"/>
</dbReference>
<keyword evidence="9" id="KW-1185">Reference proteome</keyword>
<keyword evidence="3" id="KW-1133">Transmembrane helix</keyword>
<organism evidence="8 9">
    <name type="scientific">Roseateles asaccharophilus</name>
    <dbReference type="NCBI Taxonomy" id="582607"/>
    <lineage>
        <taxon>Bacteria</taxon>
        <taxon>Pseudomonadati</taxon>
        <taxon>Pseudomonadota</taxon>
        <taxon>Betaproteobacteria</taxon>
        <taxon>Burkholderiales</taxon>
        <taxon>Sphaerotilaceae</taxon>
        <taxon>Roseateles</taxon>
    </lineage>
</organism>
<feature type="domain" description="TonB C-terminal" evidence="7">
    <location>
        <begin position="162"/>
        <end position="249"/>
    </location>
</feature>
<evidence type="ECO:0000256" key="5">
    <source>
        <dbReference type="SAM" id="MobiDB-lite"/>
    </source>
</evidence>
<comment type="caution">
    <text evidence="8">The sequence shown here is derived from an EMBL/GenBank/DDBJ whole genome shotgun (WGS) entry which is preliminary data.</text>
</comment>
<sequence>MNKPGSRPPQALTLTALACALMLTLSAPPAAAQTEPAKPSAGLERAQKAADAVFHWIKLNGEKGANRQNPPPAPPPPPPPAPAARKAVAAAPRPAPTPAPQPAPVAVAATAPEPAPEPVVVAAQPEPEPERAPVMLAAAAPTPTPAAPMAAAARAVEPPPPPAEVPLKLLVKVEPTIPRQLAQQNFRNGFAQVQFTVSPDGSVSKAQVIKASHNRLGNAAVDAVKQWRFAPLPQAREAAVEVAFNNVDE</sequence>
<accession>A0ABU2A8L1</accession>
<dbReference type="EMBL" id="JAVDXV010000003">
    <property type="protein sequence ID" value="MDR7332938.1"/>
    <property type="molecule type" value="Genomic_DNA"/>
</dbReference>
<evidence type="ECO:0000256" key="1">
    <source>
        <dbReference type="ARBA" id="ARBA00004167"/>
    </source>
</evidence>
<dbReference type="PROSITE" id="PS51257">
    <property type="entry name" value="PROKAR_LIPOPROTEIN"/>
    <property type="match status" value="1"/>
</dbReference>
<reference evidence="8 9" key="1">
    <citation type="submission" date="2023-07" db="EMBL/GenBank/DDBJ databases">
        <title>Sorghum-associated microbial communities from plants grown in Nebraska, USA.</title>
        <authorList>
            <person name="Schachtman D."/>
        </authorList>
    </citation>
    <scope>NUCLEOTIDE SEQUENCE [LARGE SCALE GENOMIC DNA]</scope>
    <source>
        <strain evidence="8 9">BE316</strain>
    </source>
</reference>
<dbReference type="Gene3D" id="3.30.2420.10">
    <property type="entry name" value="TonB"/>
    <property type="match status" value="1"/>
</dbReference>
<proteinExistence type="predicted"/>
<feature type="region of interest" description="Disordered" evidence="5">
    <location>
        <begin position="55"/>
        <end position="107"/>
    </location>
</feature>
<evidence type="ECO:0000259" key="7">
    <source>
        <dbReference type="PROSITE" id="PS52015"/>
    </source>
</evidence>
<dbReference type="SUPFAM" id="SSF74653">
    <property type="entry name" value="TolA/TonB C-terminal domain"/>
    <property type="match status" value="1"/>
</dbReference>
<comment type="subcellular location">
    <subcellularLocation>
        <location evidence="1">Membrane</location>
        <topology evidence="1">Single-pass membrane protein</topology>
    </subcellularLocation>
</comment>
<feature type="compositionally biased region" description="Low complexity" evidence="5">
    <location>
        <begin position="83"/>
        <end position="92"/>
    </location>
</feature>
<dbReference type="Proteomes" id="UP001180825">
    <property type="component" value="Unassembled WGS sequence"/>
</dbReference>
<evidence type="ECO:0000256" key="6">
    <source>
        <dbReference type="SAM" id="SignalP"/>
    </source>
</evidence>
<dbReference type="Pfam" id="PF03544">
    <property type="entry name" value="TonB_C"/>
    <property type="match status" value="1"/>
</dbReference>
<keyword evidence="6" id="KW-0732">Signal</keyword>
<dbReference type="InterPro" id="IPR006260">
    <property type="entry name" value="TonB/TolA_C"/>
</dbReference>
<feature type="signal peptide" evidence="6">
    <location>
        <begin position="1"/>
        <end position="32"/>
    </location>
</feature>
<evidence type="ECO:0000256" key="4">
    <source>
        <dbReference type="ARBA" id="ARBA00023136"/>
    </source>
</evidence>
<feature type="compositionally biased region" description="Pro residues" evidence="5">
    <location>
        <begin position="93"/>
        <end position="103"/>
    </location>
</feature>
<protein>
    <submittedName>
        <fullName evidence="8">TonB family protein</fullName>
    </submittedName>
</protein>
<gene>
    <name evidence="8" type="ORF">J2X21_002071</name>
</gene>
<evidence type="ECO:0000313" key="8">
    <source>
        <dbReference type="EMBL" id="MDR7332938.1"/>
    </source>
</evidence>
<evidence type="ECO:0000256" key="2">
    <source>
        <dbReference type="ARBA" id="ARBA00022692"/>
    </source>
</evidence>
<feature type="compositionally biased region" description="Pro residues" evidence="5">
    <location>
        <begin position="69"/>
        <end position="82"/>
    </location>
</feature>
<evidence type="ECO:0000256" key="3">
    <source>
        <dbReference type="ARBA" id="ARBA00022989"/>
    </source>
</evidence>
<name>A0ABU2A8L1_9BURK</name>
<keyword evidence="2" id="KW-0812">Transmembrane</keyword>
<keyword evidence="4" id="KW-0472">Membrane</keyword>
<evidence type="ECO:0000313" key="9">
    <source>
        <dbReference type="Proteomes" id="UP001180825"/>
    </source>
</evidence>
<dbReference type="InterPro" id="IPR037682">
    <property type="entry name" value="TonB_C"/>
</dbReference>
<dbReference type="PROSITE" id="PS52015">
    <property type="entry name" value="TONB_CTD"/>
    <property type="match status" value="1"/>
</dbReference>
<feature type="chain" id="PRO_5045724755" evidence="6">
    <location>
        <begin position="33"/>
        <end position="249"/>
    </location>
</feature>
<dbReference type="RefSeq" id="WP_310328074.1">
    <property type="nucleotide sequence ID" value="NZ_JAVDXV010000003.1"/>
</dbReference>